<keyword evidence="15" id="KW-0406">Ion transport</keyword>
<dbReference type="SUPFAM" id="SSF81665">
    <property type="entry name" value="Calcium ATPase, transmembrane domain M"/>
    <property type="match status" value="1"/>
</dbReference>
<dbReference type="InterPro" id="IPR023298">
    <property type="entry name" value="ATPase_P-typ_TM_dom_sf"/>
</dbReference>
<keyword evidence="4" id="KW-1003">Cell membrane</keyword>
<dbReference type="SFLD" id="SFLDG00002">
    <property type="entry name" value="C1.7:_P-type_atpase_like"/>
    <property type="match status" value="1"/>
</dbReference>
<dbReference type="PROSITE" id="PS00154">
    <property type="entry name" value="ATPASE_E1_E2"/>
    <property type="match status" value="1"/>
</dbReference>
<evidence type="ECO:0000256" key="22">
    <source>
        <dbReference type="SAM" id="MobiDB-lite"/>
    </source>
</evidence>
<dbReference type="InterPro" id="IPR006414">
    <property type="entry name" value="P-type_ATPase_IID"/>
</dbReference>
<evidence type="ECO:0000256" key="23">
    <source>
        <dbReference type="SAM" id="Phobius"/>
    </source>
</evidence>
<dbReference type="InterPro" id="IPR018303">
    <property type="entry name" value="ATPase_P-typ_P_site"/>
</dbReference>
<evidence type="ECO:0000256" key="13">
    <source>
        <dbReference type="ARBA" id="ARBA00022989"/>
    </source>
</evidence>
<dbReference type="SFLD" id="SFLDS00003">
    <property type="entry name" value="Haloacid_Dehalogenase"/>
    <property type="match status" value="1"/>
</dbReference>
<dbReference type="FunFam" id="3.40.1110.10:FF:000039">
    <property type="entry name" value="Sodium P-type ATPase"/>
    <property type="match status" value="1"/>
</dbReference>
<dbReference type="Gene3D" id="2.70.150.10">
    <property type="entry name" value="Calcium-transporting ATPase, cytoplasmic transduction domain A"/>
    <property type="match status" value="1"/>
</dbReference>
<evidence type="ECO:0000256" key="14">
    <source>
        <dbReference type="ARBA" id="ARBA00023053"/>
    </source>
</evidence>
<feature type="region of interest" description="Disordered" evidence="22">
    <location>
        <begin position="1"/>
        <end position="26"/>
    </location>
</feature>
<dbReference type="InterPro" id="IPR006068">
    <property type="entry name" value="ATPase_P-typ_cation-transptr_C"/>
</dbReference>
<dbReference type="FunFam" id="1.20.1110.10:FF:000020">
    <property type="entry name" value="Sodium ion P-type ATPase"/>
    <property type="match status" value="1"/>
</dbReference>
<dbReference type="GO" id="GO:0005886">
    <property type="term" value="C:plasma membrane"/>
    <property type="evidence" value="ECO:0007669"/>
    <property type="project" value="UniProtKB-SubCell"/>
</dbReference>
<feature type="transmembrane region" description="Helical" evidence="23">
    <location>
        <begin position="827"/>
        <end position="847"/>
    </location>
</feature>
<feature type="transmembrane region" description="Helical" evidence="23">
    <location>
        <begin position="868"/>
        <end position="895"/>
    </location>
</feature>
<evidence type="ECO:0000256" key="11">
    <source>
        <dbReference type="ARBA" id="ARBA00022958"/>
    </source>
</evidence>
<keyword evidence="8" id="KW-0547">Nucleotide-binding</keyword>
<feature type="transmembrane region" description="Helical" evidence="23">
    <location>
        <begin position="78"/>
        <end position="96"/>
    </location>
</feature>
<dbReference type="STRING" id="97972.A0A2V1DC65"/>
<dbReference type="PRINTS" id="PR00119">
    <property type="entry name" value="CATATPASE"/>
</dbReference>
<accession>A0A2V1DC65</accession>
<feature type="compositionally biased region" description="Polar residues" evidence="22">
    <location>
        <begin position="1"/>
        <end position="21"/>
    </location>
</feature>
<evidence type="ECO:0000256" key="17">
    <source>
        <dbReference type="ARBA" id="ARBA00023201"/>
    </source>
</evidence>
<dbReference type="AlphaFoldDB" id="A0A2V1DC65"/>
<dbReference type="InterPro" id="IPR008250">
    <property type="entry name" value="ATPase_P-typ_transduc_dom_A_sf"/>
</dbReference>
<evidence type="ECO:0000256" key="8">
    <source>
        <dbReference type="ARBA" id="ARBA00022741"/>
    </source>
</evidence>
<dbReference type="EC" id="7.2.2.3" evidence="19"/>
<dbReference type="EMBL" id="KZ805489">
    <property type="protein sequence ID" value="PVH95641.1"/>
    <property type="molecule type" value="Genomic_DNA"/>
</dbReference>
<dbReference type="InterPro" id="IPR004014">
    <property type="entry name" value="ATPase_P-typ_cation-transptr_N"/>
</dbReference>
<evidence type="ECO:0000256" key="15">
    <source>
        <dbReference type="ARBA" id="ARBA00023065"/>
    </source>
</evidence>
<dbReference type="SUPFAM" id="SSF81653">
    <property type="entry name" value="Calcium ATPase, transduction domain A"/>
    <property type="match status" value="1"/>
</dbReference>
<comment type="cofactor">
    <cofactor evidence="1">
        <name>Mg(2+)</name>
        <dbReference type="ChEBI" id="CHEBI:18420"/>
    </cofactor>
</comment>
<protein>
    <recommendedName>
        <fullName evidence="19">P-type Na(+) transporter</fullName>
        <ecNumber evidence="19">7.2.2.3</ecNumber>
    </recommendedName>
</protein>
<dbReference type="SMART" id="SM00831">
    <property type="entry name" value="Cation_ATPase_N"/>
    <property type="match status" value="1"/>
</dbReference>
<evidence type="ECO:0000256" key="6">
    <source>
        <dbReference type="ARBA" id="ARBA00022692"/>
    </source>
</evidence>
<dbReference type="GO" id="GO:0008554">
    <property type="term" value="F:P-type sodium transporter activity"/>
    <property type="evidence" value="ECO:0007669"/>
    <property type="project" value="UniProtKB-EC"/>
</dbReference>
<dbReference type="InterPro" id="IPR023214">
    <property type="entry name" value="HAD_sf"/>
</dbReference>
<dbReference type="GO" id="GO:0005524">
    <property type="term" value="F:ATP binding"/>
    <property type="evidence" value="ECO:0007669"/>
    <property type="project" value="UniProtKB-KW"/>
</dbReference>
<dbReference type="SUPFAM" id="SSF81660">
    <property type="entry name" value="Metal cation-transporting ATPase, ATP-binding domain N"/>
    <property type="match status" value="1"/>
</dbReference>
<dbReference type="NCBIfam" id="TIGR01494">
    <property type="entry name" value="ATPase_P-type"/>
    <property type="match status" value="2"/>
</dbReference>
<feature type="transmembrane region" description="Helical" evidence="23">
    <location>
        <begin position="999"/>
        <end position="1018"/>
    </location>
</feature>
<dbReference type="GO" id="GO:0016887">
    <property type="term" value="F:ATP hydrolysis activity"/>
    <property type="evidence" value="ECO:0007669"/>
    <property type="project" value="InterPro"/>
</dbReference>
<dbReference type="Proteomes" id="UP000244855">
    <property type="component" value="Unassembled WGS sequence"/>
</dbReference>
<comment type="similarity">
    <text evidence="18">Belongs to the cation transport ATPase (P-type) (TC 3.A.3) family. Type IID subfamily.</text>
</comment>
<keyword evidence="5" id="KW-0633">Potassium transport</keyword>
<proteinExistence type="inferred from homology"/>
<evidence type="ECO:0000256" key="10">
    <source>
        <dbReference type="ARBA" id="ARBA00022842"/>
    </source>
</evidence>
<feature type="transmembrane region" description="Helical" evidence="23">
    <location>
        <begin position="300"/>
        <end position="322"/>
    </location>
</feature>
<evidence type="ECO:0000256" key="5">
    <source>
        <dbReference type="ARBA" id="ARBA00022538"/>
    </source>
</evidence>
<dbReference type="Pfam" id="PF13246">
    <property type="entry name" value="Cation_ATPase"/>
    <property type="match status" value="1"/>
</dbReference>
<dbReference type="Pfam" id="PF00689">
    <property type="entry name" value="Cation_ATPase_C"/>
    <property type="match status" value="1"/>
</dbReference>
<feature type="transmembrane region" description="Helical" evidence="23">
    <location>
        <begin position="915"/>
        <end position="937"/>
    </location>
</feature>
<keyword evidence="6 23" id="KW-0812">Transmembrane</keyword>
<dbReference type="InterPro" id="IPR044492">
    <property type="entry name" value="P_typ_ATPase_HD_dom"/>
</dbReference>
<evidence type="ECO:0000256" key="7">
    <source>
        <dbReference type="ARBA" id="ARBA00022723"/>
    </source>
</evidence>
<dbReference type="Pfam" id="PF00690">
    <property type="entry name" value="Cation_ATPase_N"/>
    <property type="match status" value="1"/>
</dbReference>
<feature type="transmembrane region" description="Helical" evidence="23">
    <location>
        <begin position="790"/>
        <end position="811"/>
    </location>
</feature>
<evidence type="ECO:0000313" key="26">
    <source>
        <dbReference type="Proteomes" id="UP000244855"/>
    </source>
</evidence>
<name>A0A2V1DC65_9PLEO</name>
<dbReference type="PANTHER" id="PTHR42861">
    <property type="entry name" value="CALCIUM-TRANSPORTING ATPASE"/>
    <property type="match status" value="1"/>
</dbReference>
<keyword evidence="12" id="KW-1278">Translocase</keyword>
<keyword evidence="10" id="KW-0460">Magnesium</keyword>
<feature type="domain" description="Cation-transporting P-type ATPase N-terminal" evidence="24">
    <location>
        <begin position="24"/>
        <end position="98"/>
    </location>
</feature>
<dbReference type="InterPro" id="IPR059000">
    <property type="entry name" value="ATPase_P-type_domA"/>
</dbReference>
<evidence type="ECO:0000256" key="9">
    <source>
        <dbReference type="ARBA" id="ARBA00022840"/>
    </source>
</evidence>
<dbReference type="GO" id="GO:0006813">
    <property type="term" value="P:potassium ion transport"/>
    <property type="evidence" value="ECO:0007669"/>
    <property type="project" value="UniProtKB-KW"/>
</dbReference>
<feature type="transmembrane region" description="Helical" evidence="23">
    <location>
        <begin position="328"/>
        <end position="353"/>
    </location>
</feature>
<dbReference type="OrthoDB" id="3352408at2759"/>
<keyword evidence="14" id="KW-0915">Sodium</keyword>
<keyword evidence="16 23" id="KW-0472">Membrane</keyword>
<dbReference type="Gene3D" id="3.40.1110.10">
    <property type="entry name" value="Calcium-transporting ATPase, cytoplasmic domain N"/>
    <property type="match status" value="1"/>
</dbReference>
<keyword evidence="3" id="KW-0813">Transport</keyword>
<dbReference type="Pfam" id="PF00122">
    <property type="entry name" value="E1-E2_ATPase"/>
    <property type="match status" value="1"/>
</dbReference>
<dbReference type="SFLD" id="SFLDF00027">
    <property type="entry name" value="p-type_atpase"/>
    <property type="match status" value="1"/>
</dbReference>
<keyword evidence="11" id="KW-0630">Potassium</keyword>
<gene>
    <name evidence="25" type="ORF">DM02DRAFT_536988</name>
</gene>
<dbReference type="NCBIfam" id="TIGR01523">
    <property type="entry name" value="ATPase-IID_K-Na"/>
    <property type="match status" value="1"/>
</dbReference>
<dbReference type="Gene3D" id="1.20.1110.10">
    <property type="entry name" value="Calcium-transporting ATPase, transmembrane domain"/>
    <property type="match status" value="2"/>
</dbReference>
<evidence type="ECO:0000259" key="24">
    <source>
        <dbReference type="SMART" id="SM00831"/>
    </source>
</evidence>
<evidence type="ECO:0000256" key="20">
    <source>
        <dbReference type="ARBA" id="ARBA00048599"/>
    </source>
</evidence>
<evidence type="ECO:0000256" key="18">
    <source>
        <dbReference type="ARBA" id="ARBA00035017"/>
    </source>
</evidence>
<organism evidence="25 26">
    <name type="scientific">Periconia macrospinosa</name>
    <dbReference type="NCBI Taxonomy" id="97972"/>
    <lineage>
        <taxon>Eukaryota</taxon>
        <taxon>Fungi</taxon>
        <taxon>Dikarya</taxon>
        <taxon>Ascomycota</taxon>
        <taxon>Pezizomycotina</taxon>
        <taxon>Dothideomycetes</taxon>
        <taxon>Pleosporomycetidae</taxon>
        <taxon>Pleosporales</taxon>
        <taxon>Massarineae</taxon>
        <taxon>Periconiaceae</taxon>
        <taxon>Periconia</taxon>
    </lineage>
</organism>
<dbReference type="GO" id="GO:0046872">
    <property type="term" value="F:metal ion binding"/>
    <property type="evidence" value="ECO:0007669"/>
    <property type="project" value="UniProtKB-KW"/>
</dbReference>
<evidence type="ECO:0000256" key="1">
    <source>
        <dbReference type="ARBA" id="ARBA00001946"/>
    </source>
</evidence>
<evidence type="ECO:0000256" key="19">
    <source>
        <dbReference type="ARBA" id="ARBA00035029"/>
    </source>
</evidence>
<dbReference type="FunFam" id="3.40.50.1000:FF:000047">
    <property type="entry name" value="Sodium P-type ATPase"/>
    <property type="match status" value="1"/>
</dbReference>
<evidence type="ECO:0000256" key="16">
    <source>
        <dbReference type="ARBA" id="ARBA00023136"/>
    </source>
</evidence>
<keyword evidence="7" id="KW-0479">Metal-binding</keyword>
<evidence type="ECO:0000313" key="25">
    <source>
        <dbReference type="EMBL" id="PVH95641.1"/>
    </source>
</evidence>
<sequence>MGKSNQPTLEGHVSGQSNSPLSRPAHCLPHATVREELKCSDEDGLTTAEAKQRHTQWGNNDLGDGGGVQPGKILLRQVANAMTLVLIIAMAVSFAIQSWIEGGVVTAIIVLNIVVGFMQEFNAEKTMDSLRSLSSPTATAVRDGKTVTVPTIEVVPGDMVEMKTGDTVPADVRLIEAVNFETDEALLTGESLPVMKDADAVFEEDTGPGDRLNVAFSSSTVTKGRARGVVFSTGMYTEIGSIAMSLRGGNSHRRPVKRKEDGTAGPHRYLQAWGLTFTDGVGHFLGVNVGTPLQKKLARLALLLLGIAVICAIIVMAANSFANDQEVIIYAVATGLSMIPASLIVVLTITMAAGTKRMVERNVIVRNLKSLEALGGVTDICSDKTGTLTQGKMVAKRAWIPAKGTYSVGVTDSPFNPTVGELSFTAKEPRKMDFEKEEAATKFNELLEGNTHLEEYLKVASLANLAHVHKSDDGDEWNARGDPTEIAIQVFASRFRWNRLDYTTGDKPAWKQLAEFPFDSTVKKMSVIFEEAASNKKFVFTKGAVERVIYSCTSIFNGEGNEPIEMTDAIRDDILANMEALAALGLRVLALASRSWEGTITKGEEVNRNEIEEGLTFRGLVGLYDPPRPETAGSVRQCQKAGIQVHMLTGDHPGTARAIAEEVGILPSNMATVAKEVADAMVMTATQFDKLTDDEIDALPLLPLVIARCAPNTKVRMIDALHRRKAFAAMTGDGVNDSPSLKRSDVGIGMGTGSDVAKDASDIVLTDDNFASILNAIEEGRRMFDNIQKFILHLLAQNIAQACILLIGLVFKDSTGLSVFPLSPVEVMWIIMVTSSLPDMGLGYEVAAPDILDRPPQSLKRGVFTLEVMLDMLVYGLWIAALCLASFALVLHGWGDGNLGNNCNDSYSASCDTVFRARATTFACLTWFSLFLAWQMVDMRRSFFMMQPNSTKYFTQWFHDVWRNKFLFYSICAGFVTIFPVLYIPVINDVVFKHKGISWEWGIVFIATILFFLGIESWKWAKRVYLRRKDSKKGIRRGSIDLEKRTFERYLSTAISTDDEKV</sequence>
<evidence type="ECO:0000256" key="3">
    <source>
        <dbReference type="ARBA" id="ARBA00022448"/>
    </source>
</evidence>
<dbReference type="SUPFAM" id="SSF56784">
    <property type="entry name" value="HAD-like"/>
    <property type="match status" value="1"/>
</dbReference>
<keyword evidence="13 23" id="KW-1133">Transmembrane helix</keyword>
<reference evidence="25 26" key="1">
    <citation type="journal article" date="2018" name="Sci. Rep.">
        <title>Comparative genomics provides insights into the lifestyle and reveals functional heterogeneity of dark septate endophytic fungi.</title>
        <authorList>
            <person name="Knapp D.G."/>
            <person name="Nemeth J.B."/>
            <person name="Barry K."/>
            <person name="Hainaut M."/>
            <person name="Henrissat B."/>
            <person name="Johnson J."/>
            <person name="Kuo A."/>
            <person name="Lim J.H.P."/>
            <person name="Lipzen A."/>
            <person name="Nolan M."/>
            <person name="Ohm R.A."/>
            <person name="Tamas L."/>
            <person name="Grigoriev I.V."/>
            <person name="Spatafora J.W."/>
            <person name="Nagy L.G."/>
            <person name="Kovacs G.M."/>
        </authorList>
    </citation>
    <scope>NUCLEOTIDE SEQUENCE [LARGE SCALE GENOMIC DNA]</scope>
    <source>
        <strain evidence="25 26">DSE2036</strain>
    </source>
</reference>
<evidence type="ECO:0000256" key="21">
    <source>
        <dbReference type="ARBA" id="ARBA00049499"/>
    </source>
</evidence>
<evidence type="ECO:0000256" key="2">
    <source>
        <dbReference type="ARBA" id="ARBA00004651"/>
    </source>
</evidence>
<dbReference type="FunFam" id="1.20.1110.10:FF:000015">
    <property type="entry name" value="Sodium ion P-type ATPase"/>
    <property type="match status" value="1"/>
</dbReference>
<dbReference type="InterPro" id="IPR001757">
    <property type="entry name" value="P_typ_ATPase"/>
</dbReference>
<feature type="transmembrane region" description="Helical" evidence="23">
    <location>
        <begin position="102"/>
        <end position="121"/>
    </location>
</feature>
<feature type="transmembrane region" description="Helical" evidence="23">
    <location>
        <begin position="966"/>
        <end position="987"/>
    </location>
</feature>
<dbReference type="InterPro" id="IPR023299">
    <property type="entry name" value="ATPase_P-typ_cyto_dom_N"/>
</dbReference>
<keyword evidence="17" id="KW-0739">Sodium transport</keyword>
<evidence type="ECO:0000256" key="4">
    <source>
        <dbReference type="ARBA" id="ARBA00022475"/>
    </source>
</evidence>
<dbReference type="Gene3D" id="3.40.50.1000">
    <property type="entry name" value="HAD superfamily/HAD-like"/>
    <property type="match status" value="1"/>
</dbReference>
<keyword evidence="9" id="KW-0067">ATP-binding</keyword>
<dbReference type="FunFam" id="2.70.150.10:FF:000016">
    <property type="entry name" value="Calcium-transporting P-type ATPase putative"/>
    <property type="match status" value="1"/>
</dbReference>
<dbReference type="InterPro" id="IPR036412">
    <property type="entry name" value="HAD-like_sf"/>
</dbReference>
<comment type="catalytic activity">
    <reaction evidence="20">
        <text>K(+)(in) + ATP + H2O = K(+)(out) + ADP + phosphate + H(+)</text>
        <dbReference type="Rhea" id="RHEA:75815"/>
        <dbReference type="ChEBI" id="CHEBI:15377"/>
        <dbReference type="ChEBI" id="CHEBI:15378"/>
        <dbReference type="ChEBI" id="CHEBI:29103"/>
        <dbReference type="ChEBI" id="CHEBI:30616"/>
        <dbReference type="ChEBI" id="CHEBI:43474"/>
        <dbReference type="ChEBI" id="CHEBI:456216"/>
    </reaction>
</comment>
<comment type="subcellular location">
    <subcellularLocation>
        <location evidence="2">Cell membrane</location>
        <topology evidence="2">Multi-pass membrane protein</topology>
    </subcellularLocation>
</comment>
<evidence type="ECO:0000256" key="12">
    <source>
        <dbReference type="ARBA" id="ARBA00022967"/>
    </source>
</evidence>
<keyword evidence="26" id="KW-1185">Reference proteome</keyword>
<comment type="catalytic activity">
    <reaction evidence="21">
        <text>Na(+)(in) + ATP + H2O = Na(+)(out) + ADP + phosphate + H(+)</text>
        <dbReference type="Rhea" id="RHEA:14633"/>
        <dbReference type="ChEBI" id="CHEBI:15377"/>
        <dbReference type="ChEBI" id="CHEBI:15378"/>
        <dbReference type="ChEBI" id="CHEBI:29101"/>
        <dbReference type="ChEBI" id="CHEBI:30616"/>
        <dbReference type="ChEBI" id="CHEBI:43474"/>
        <dbReference type="ChEBI" id="CHEBI:456216"/>
        <dbReference type="EC" id="7.2.2.3"/>
    </reaction>
    <physiologicalReaction direction="left-to-right" evidence="21">
        <dbReference type="Rhea" id="RHEA:14634"/>
    </physiologicalReaction>
</comment>
<dbReference type="CDD" id="cd02086">
    <property type="entry name" value="P-type_ATPase_Na_ENA"/>
    <property type="match status" value="1"/>
</dbReference>